<dbReference type="EMBL" id="LCWF01000031">
    <property type="protein sequence ID" value="KKY27014.1"/>
    <property type="molecule type" value="Genomic_DNA"/>
</dbReference>
<dbReference type="SMART" id="SM01217">
    <property type="entry name" value="Fn3_like"/>
    <property type="match status" value="1"/>
</dbReference>
<gene>
    <name evidence="13" type="ORF">UCRPC4_g01309</name>
</gene>
<dbReference type="GO" id="GO:0009044">
    <property type="term" value="F:xylan 1,4-beta-xylosidase activity"/>
    <property type="evidence" value="ECO:0007669"/>
    <property type="project" value="UniProtKB-EC"/>
</dbReference>
<name>A0A0G2EXW2_PHACM</name>
<evidence type="ECO:0000256" key="6">
    <source>
        <dbReference type="ARBA" id="ARBA00023180"/>
    </source>
</evidence>
<dbReference type="Pfam" id="PF14310">
    <property type="entry name" value="Fn3-like"/>
    <property type="match status" value="1"/>
</dbReference>
<organism evidence="13 14">
    <name type="scientific">Phaeomoniella chlamydospora</name>
    <name type="common">Phaeoacremonium chlamydosporum</name>
    <dbReference type="NCBI Taxonomy" id="158046"/>
    <lineage>
        <taxon>Eukaryota</taxon>
        <taxon>Fungi</taxon>
        <taxon>Dikarya</taxon>
        <taxon>Ascomycota</taxon>
        <taxon>Pezizomycotina</taxon>
        <taxon>Eurotiomycetes</taxon>
        <taxon>Chaetothyriomycetidae</taxon>
        <taxon>Phaeomoniellales</taxon>
        <taxon>Phaeomoniellaceae</taxon>
        <taxon>Phaeomoniella</taxon>
    </lineage>
</organism>
<keyword evidence="9" id="KW-0624">Polysaccharide degradation</keyword>
<dbReference type="Pfam" id="PF07691">
    <property type="entry name" value="PA14"/>
    <property type="match status" value="1"/>
</dbReference>
<dbReference type="Pfam" id="PF00933">
    <property type="entry name" value="Glyco_hydro_3"/>
    <property type="match status" value="1"/>
</dbReference>
<keyword evidence="14" id="KW-1185">Reference proteome</keyword>
<dbReference type="PROSITE" id="PS51820">
    <property type="entry name" value="PA14"/>
    <property type="match status" value="1"/>
</dbReference>
<accession>A0A0G2EXW2</accession>
<keyword evidence="7" id="KW-0119">Carbohydrate metabolism</keyword>
<evidence type="ECO:0000256" key="7">
    <source>
        <dbReference type="ARBA" id="ARBA00023277"/>
    </source>
</evidence>
<evidence type="ECO:0000256" key="8">
    <source>
        <dbReference type="ARBA" id="ARBA00023295"/>
    </source>
</evidence>
<dbReference type="InterPro" id="IPR036881">
    <property type="entry name" value="Glyco_hydro_3_C_sf"/>
</dbReference>
<dbReference type="AlphaFoldDB" id="A0A0G2EXW2"/>
<dbReference type="Pfam" id="PF01915">
    <property type="entry name" value="Glyco_hydro_3_C"/>
    <property type="match status" value="1"/>
</dbReference>
<keyword evidence="3" id="KW-0858">Xylan degradation</keyword>
<dbReference type="GO" id="GO:0031222">
    <property type="term" value="P:arabinan catabolic process"/>
    <property type="evidence" value="ECO:0007669"/>
    <property type="project" value="TreeGrafter"/>
</dbReference>
<evidence type="ECO:0000256" key="10">
    <source>
        <dbReference type="ARBA" id="ARBA00024574"/>
    </source>
</evidence>
<comment type="similarity">
    <text evidence="2">Belongs to the glycosyl hydrolase 3 family.</text>
</comment>
<evidence type="ECO:0000256" key="4">
    <source>
        <dbReference type="ARBA" id="ARBA00022729"/>
    </source>
</evidence>
<dbReference type="Gene3D" id="3.20.20.300">
    <property type="entry name" value="Glycoside hydrolase, family 3, N-terminal domain"/>
    <property type="match status" value="2"/>
</dbReference>
<comment type="caution">
    <text evidence="13">The sequence shown here is derived from an EMBL/GenBank/DDBJ whole genome shotgun (WGS) entry which is preliminary data.</text>
</comment>
<reference evidence="13 14" key="2">
    <citation type="submission" date="2015-05" db="EMBL/GenBank/DDBJ databases">
        <authorList>
            <person name="Morales-Cruz A."/>
            <person name="Amrine K.C."/>
            <person name="Cantu D."/>
        </authorList>
    </citation>
    <scope>NUCLEOTIDE SEQUENCE [LARGE SCALE GENOMIC DNA]</scope>
    <source>
        <strain evidence="13">UCRPC4</strain>
    </source>
</reference>
<dbReference type="Gene3D" id="2.60.40.10">
    <property type="entry name" value="Immunoglobulins"/>
    <property type="match status" value="1"/>
</dbReference>
<evidence type="ECO:0000256" key="2">
    <source>
        <dbReference type="ARBA" id="ARBA00005336"/>
    </source>
</evidence>
<keyword evidence="4" id="KW-0732">Signal</keyword>
<keyword evidence="8" id="KW-0326">Glycosidase</keyword>
<dbReference type="PRINTS" id="PR00133">
    <property type="entry name" value="GLHYDRLASE3"/>
</dbReference>
<dbReference type="GO" id="GO:0045493">
    <property type="term" value="P:xylan catabolic process"/>
    <property type="evidence" value="ECO:0007669"/>
    <property type="project" value="UniProtKB-KW"/>
</dbReference>
<keyword evidence="6" id="KW-0325">Glycoprotein</keyword>
<dbReference type="InterPro" id="IPR001764">
    <property type="entry name" value="Glyco_hydro_3_N"/>
</dbReference>
<dbReference type="InterPro" id="IPR036962">
    <property type="entry name" value="Glyco_hydro_3_N_sf"/>
</dbReference>
<dbReference type="InterPro" id="IPR011658">
    <property type="entry name" value="PA14_dom"/>
</dbReference>
<dbReference type="InterPro" id="IPR037524">
    <property type="entry name" value="PA14/GLEYA"/>
</dbReference>
<dbReference type="InterPro" id="IPR026891">
    <property type="entry name" value="Fn3-like"/>
</dbReference>
<feature type="domain" description="PA14" evidence="12">
    <location>
        <begin position="343"/>
        <end position="509"/>
    </location>
</feature>
<dbReference type="PANTHER" id="PTHR42721:SF3">
    <property type="entry name" value="BETA-D-XYLOSIDASE 5-RELATED"/>
    <property type="match status" value="1"/>
</dbReference>
<evidence type="ECO:0000313" key="14">
    <source>
        <dbReference type="Proteomes" id="UP000053317"/>
    </source>
</evidence>
<dbReference type="InterPro" id="IPR044993">
    <property type="entry name" value="BXL"/>
</dbReference>
<dbReference type="GO" id="GO:0046556">
    <property type="term" value="F:alpha-L-arabinofuranosidase activity"/>
    <property type="evidence" value="ECO:0007669"/>
    <property type="project" value="TreeGrafter"/>
</dbReference>
<protein>
    <recommendedName>
        <fullName evidence="11">xylan 1,4-beta-xylosidase</fullName>
        <ecNumber evidence="11">3.2.1.37</ecNumber>
    </recommendedName>
</protein>
<evidence type="ECO:0000313" key="13">
    <source>
        <dbReference type="EMBL" id="KKY27014.1"/>
    </source>
</evidence>
<dbReference type="EC" id="3.2.1.37" evidence="11"/>
<comment type="catalytic activity">
    <reaction evidence="10">
        <text>Hydrolysis of (1-&gt;4)-beta-D-xylans, to remove successive D-xylose residues from the non-reducing termini.</text>
        <dbReference type="EC" id="3.2.1.37"/>
    </reaction>
</comment>
<dbReference type="SUPFAM" id="SSF52279">
    <property type="entry name" value="Beta-D-glucan exohydrolase, C-terminal domain"/>
    <property type="match status" value="1"/>
</dbReference>
<dbReference type="InterPro" id="IPR013783">
    <property type="entry name" value="Ig-like_fold"/>
</dbReference>
<comment type="pathway">
    <text evidence="1">Glycan degradation; xylan degradation.</text>
</comment>
<dbReference type="InterPro" id="IPR017853">
    <property type="entry name" value="GH"/>
</dbReference>
<dbReference type="Gene3D" id="3.40.50.1700">
    <property type="entry name" value="Glycoside hydrolase family 3 C-terminal domain"/>
    <property type="match status" value="2"/>
</dbReference>
<dbReference type="GO" id="GO:0030245">
    <property type="term" value="P:cellulose catabolic process"/>
    <property type="evidence" value="ECO:0007669"/>
    <property type="project" value="UniProtKB-UniPathway"/>
</dbReference>
<evidence type="ECO:0000259" key="12">
    <source>
        <dbReference type="PROSITE" id="PS51820"/>
    </source>
</evidence>
<proteinExistence type="inferred from homology"/>
<evidence type="ECO:0000256" key="11">
    <source>
        <dbReference type="ARBA" id="ARBA00026107"/>
    </source>
</evidence>
<evidence type="ECO:0000256" key="5">
    <source>
        <dbReference type="ARBA" id="ARBA00022801"/>
    </source>
</evidence>
<dbReference type="InterPro" id="IPR002772">
    <property type="entry name" value="Glyco_hydro_3_C"/>
</dbReference>
<dbReference type="UniPathway" id="UPA00696"/>
<evidence type="ECO:0000256" key="9">
    <source>
        <dbReference type="ARBA" id="ARBA00023326"/>
    </source>
</evidence>
<dbReference type="Proteomes" id="UP000053317">
    <property type="component" value="Unassembled WGS sequence"/>
</dbReference>
<evidence type="ECO:0000256" key="1">
    <source>
        <dbReference type="ARBA" id="ARBA00004851"/>
    </source>
</evidence>
<dbReference type="OrthoDB" id="2123594at2759"/>
<sequence length="790" mass="86032">MFPQSIGMSASFDTNLVHRVGRAIGIEASSIGIRACFAPVLDLGKDPRWGRVQEAWGEDMVLTSHMGVAYASGLSKNGTLSDPDAVVPVMKHFAAHGSPQAGRNGAPFMGGYNEIDDVPCHVNPLLYETLENWGFDGYITADDSGLVQLLETHHVTSSVIDTVSQWHNAGGMVQYYDFPLEQYVNAILRLVAEGRVAKSLLQSKVRRILGIKYDLGLFKDRYVAEDVDPQAITASHAPLTLEAAQRSIVLLENRNSTLPLEPNKQNIDKIALIGPFIDTFNYGGYSGQWGGYPVTNASTIRQSVSQYLAANHPNTELATSWGANSWTYNGQYNIPPYLLSANGSMGGLLATYYADTDFQEQMFQKLETPSVNWGLYPPLGLPSNNFSVIWEGNLKSPVDVDVEGWLGVAVHPNTTAKLYVNGELFVHVKATPSGNILSNIPGISYSMAVNATTPPPGSQPFSFLKGATYDIRLEYQAWNYIRESISPINAQVFLFWNLVDRKEPLSRAVDVAKSSDVIILAVGANWNSDGEGGDRATLGLSPDQTALADAIFALQKPTVLVLQGGRPFAIPEYYSKAAAVLNTFFPGQSGGQAISDVLFGVFNPGGRTPISVPTSVGTIPVFYNYKPSVPRHYTDLRFNPSYPFGYGLSYTNFTQSSFSATSTMISSSSHRDNATSTNAFSPSSVLAFSVQITNTGSLAGSYVPQVYLLNRISSITRPVRQLVAFRRVYLEAGETKTVTMDWLASSMELAEYDDQVLRKQAQMGLSLTSVKILAKPPIARIDRLMTSFGA</sequence>
<evidence type="ECO:0000256" key="3">
    <source>
        <dbReference type="ARBA" id="ARBA00022651"/>
    </source>
</evidence>
<keyword evidence="5 13" id="KW-0378">Hydrolase</keyword>
<dbReference type="SUPFAM" id="SSF51445">
    <property type="entry name" value="(Trans)glycosidases"/>
    <property type="match status" value="1"/>
</dbReference>
<reference evidence="13 14" key="1">
    <citation type="submission" date="2015-05" db="EMBL/GenBank/DDBJ databases">
        <title>Distinctive expansion of gene families associated with plant cell wall degradation and secondary metabolism in the genomes of grapevine trunk pathogens.</title>
        <authorList>
            <person name="Lawrence D.P."/>
            <person name="Travadon R."/>
            <person name="Rolshausen P.E."/>
            <person name="Baumgartner K."/>
        </authorList>
    </citation>
    <scope>NUCLEOTIDE SEQUENCE [LARGE SCALE GENOMIC DNA]</scope>
    <source>
        <strain evidence="13">UCRPC4</strain>
    </source>
</reference>
<dbReference type="PANTHER" id="PTHR42721">
    <property type="entry name" value="SUGAR HYDROLASE-RELATED"/>
    <property type="match status" value="1"/>
</dbReference>